<dbReference type="AlphaFoldDB" id="A0A1I7XI51"/>
<dbReference type="PANTHER" id="PTHR46060:SF1">
    <property type="entry name" value="MARINER MOS1 TRANSPOSASE-LIKE PROTEIN"/>
    <property type="match status" value="1"/>
</dbReference>
<sequence length="77" mass="8944">MEQKRPFTGQGSRKVNLLHDNARPHVALSTQQTISNLDWEVFPYTAYSPNLTPSEYHLFRSMQNCLAGERFRYVAEV</sequence>
<dbReference type="GO" id="GO:0003676">
    <property type="term" value="F:nucleic acid binding"/>
    <property type="evidence" value="ECO:0007669"/>
    <property type="project" value="InterPro"/>
</dbReference>
<dbReference type="WBParaSite" id="Hba_17184">
    <property type="protein sequence ID" value="Hba_17184"/>
    <property type="gene ID" value="Hba_17184"/>
</dbReference>
<dbReference type="Proteomes" id="UP000095283">
    <property type="component" value="Unplaced"/>
</dbReference>
<dbReference type="Gene3D" id="3.30.420.10">
    <property type="entry name" value="Ribonuclease H-like superfamily/Ribonuclease H"/>
    <property type="match status" value="1"/>
</dbReference>
<evidence type="ECO:0000313" key="2">
    <source>
        <dbReference type="WBParaSite" id="Hba_17184"/>
    </source>
</evidence>
<dbReference type="InterPro" id="IPR036397">
    <property type="entry name" value="RNaseH_sf"/>
</dbReference>
<evidence type="ECO:0000313" key="1">
    <source>
        <dbReference type="Proteomes" id="UP000095283"/>
    </source>
</evidence>
<organism evidence="1 2">
    <name type="scientific">Heterorhabditis bacteriophora</name>
    <name type="common">Entomopathogenic nematode worm</name>
    <dbReference type="NCBI Taxonomy" id="37862"/>
    <lineage>
        <taxon>Eukaryota</taxon>
        <taxon>Metazoa</taxon>
        <taxon>Ecdysozoa</taxon>
        <taxon>Nematoda</taxon>
        <taxon>Chromadorea</taxon>
        <taxon>Rhabditida</taxon>
        <taxon>Rhabditina</taxon>
        <taxon>Rhabditomorpha</taxon>
        <taxon>Strongyloidea</taxon>
        <taxon>Heterorhabditidae</taxon>
        <taxon>Heterorhabditis</taxon>
    </lineage>
</organism>
<accession>A0A1I7XI51</accession>
<name>A0A1I7XI51_HETBA</name>
<dbReference type="PANTHER" id="PTHR46060">
    <property type="entry name" value="MARINER MOS1 TRANSPOSASE-LIKE PROTEIN"/>
    <property type="match status" value="1"/>
</dbReference>
<keyword evidence="1" id="KW-1185">Reference proteome</keyword>
<proteinExistence type="predicted"/>
<reference evidence="2" key="1">
    <citation type="submission" date="2016-11" db="UniProtKB">
        <authorList>
            <consortium name="WormBaseParasite"/>
        </authorList>
    </citation>
    <scope>IDENTIFICATION</scope>
</reference>
<dbReference type="InterPro" id="IPR052709">
    <property type="entry name" value="Transposase-MT_Hybrid"/>
</dbReference>
<protein>
    <submittedName>
        <fullName evidence="2">Histone-lysine N-methyltransferase SETMAR</fullName>
    </submittedName>
</protein>